<feature type="compositionally biased region" description="Gly residues" evidence="2">
    <location>
        <begin position="1120"/>
        <end position="1132"/>
    </location>
</feature>
<feature type="coiled-coil region" evidence="1">
    <location>
        <begin position="519"/>
        <end position="546"/>
    </location>
</feature>
<dbReference type="Proteomes" id="UP000242814">
    <property type="component" value="Unassembled WGS sequence"/>
</dbReference>
<dbReference type="VEuPathDB" id="FungiDB:PADG_01730"/>
<feature type="region of interest" description="Disordered" evidence="2">
    <location>
        <begin position="867"/>
        <end position="894"/>
    </location>
</feature>
<gene>
    <name evidence="5" type="ORF">ACO22_04972</name>
</gene>
<dbReference type="Pfam" id="PF25078">
    <property type="entry name" value="DUF7801"/>
    <property type="match status" value="1"/>
</dbReference>
<evidence type="ECO:0000259" key="3">
    <source>
        <dbReference type="Pfam" id="PF15456"/>
    </source>
</evidence>
<feature type="domain" description="DUF7801" evidence="4">
    <location>
        <begin position="572"/>
        <end position="727"/>
    </location>
</feature>
<feature type="coiled-coil region" evidence="1">
    <location>
        <begin position="380"/>
        <end position="436"/>
    </location>
</feature>
<feature type="region of interest" description="Disordered" evidence="2">
    <location>
        <begin position="1113"/>
        <end position="1211"/>
    </location>
</feature>
<feature type="coiled-coil region" evidence="1">
    <location>
        <begin position="180"/>
        <end position="207"/>
    </location>
</feature>
<evidence type="ECO:0000256" key="1">
    <source>
        <dbReference type="SAM" id="Coils"/>
    </source>
</evidence>
<feature type="domain" description="Up-regulated during septation protein 1" evidence="3">
    <location>
        <begin position="78"/>
        <end position="219"/>
    </location>
</feature>
<dbReference type="PANTHER" id="PTHR23159:SF60">
    <property type="entry name" value="SPINDLE ASSEMBLY ABNORMAL PROTEIN 4"/>
    <property type="match status" value="1"/>
</dbReference>
<feature type="compositionally biased region" description="Polar residues" evidence="2">
    <location>
        <begin position="1262"/>
        <end position="1277"/>
    </location>
</feature>
<dbReference type="VEuPathDB" id="FungiDB:PABG_03180"/>
<feature type="coiled-coil region" evidence="1">
    <location>
        <begin position="572"/>
        <end position="724"/>
    </location>
</feature>
<feature type="compositionally biased region" description="Polar residues" evidence="2">
    <location>
        <begin position="242"/>
        <end position="252"/>
    </location>
</feature>
<name>A0A1D2JBM9_PARBR</name>
<evidence type="ECO:0000256" key="2">
    <source>
        <dbReference type="SAM" id="MobiDB-lite"/>
    </source>
</evidence>
<feature type="compositionally biased region" description="Basic and acidic residues" evidence="2">
    <location>
        <begin position="136"/>
        <end position="147"/>
    </location>
</feature>
<feature type="region of interest" description="Disordered" evidence="2">
    <location>
        <begin position="224"/>
        <end position="291"/>
    </location>
</feature>
<dbReference type="Pfam" id="PF15456">
    <property type="entry name" value="Uds1"/>
    <property type="match status" value="1"/>
</dbReference>
<proteinExistence type="predicted"/>
<dbReference type="EMBL" id="LZYO01000210">
    <property type="protein sequence ID" value="ODH25908.1"/>
    <property type="molecule type" value="Genomic_DNA"/>
</dbReference>
<feature type="compositionally biased region" description="Pro residues" evidence="2">
    <location>
        <begin position="1010"/>
        <end position="1024"/>
    </location>
</feature>
<feature type="compositionally biased region" description="Low complexity" evidence="2">
    <location>
        <begin position="1365"/>
        <end position="1378"/>
    </location>
</feature>
<reference evidence="5 6" key="1">
    <citation type="submission" date="2016-06" db="EMBL/GenBank/DDBJ databases">
        <authorList>
            <person name="Kjaerup R.B."/>
            <person name="Dalgaard T.S."/>
            <person name="Juul-Madsen H.R."/>
        </authorList>
    </citation>
    <scope>NUCLEOTIDE SEQUENCE [LARGE SCALE GENOMIC DNA]</scope>
    <source>
        <strain evidence="5 6">Pb300</strain>
    </source>
</reference>
<evidence type="ECO:0000313" key="5">
    <source>
        <dbReference type="EMBL" id="ODH25908.1"/>
    </source>
</evidence>
<feature type="region of interest" description="Disordered" evidence="2">
    <location>
        <begin position="1002"/>
        <end position="1063"/>
    </location>
</feature>
<protein>
    <submittedName>
        <fullName evidence="5">Uncharacterized protein</fullName>
    </submittedName>
</protein>
<sequence>MMGVNGNSMRSSSSSYGDPKYLSSISAAAFVPPPSRILVDGYRGELDSIQDASPRYNPLNPTHPRSSVLLNANDPVVMHLLTETAIGDSMQFEVLSFEEAEDLKKELSLLTNRIGSSKRKLALEMKLQEAAASLDRLSDGRSSRDNGDMDGDGFPKSRRKRMSFFGRNSWGEHHRADSELAISTRKCEELAQELWKLERRASELRRRLLEHTAGVLQMTHKGLKKKPTITNNLPRSPESMHGSPNAQTNGNYPSPPHKFDDQSLYQTTDHLDDYGKDYDRPGRLSRSENGEARSVDLTAIQSTEKRLKELNNRLRQMILSTNSVQDIDPLPSTTFSNSGPPNPVAGVEAHLNYLEKNLSSMAYQHPRETPQEANKAPKFVGEAEERLEEINRRIDHVLSTMGSSRSPNTSFPPGQRRTLQGQLSYLEQAIDSIQQRVDSLVEHKTILTTQIQQQRELNSKSDAQRDAHVAELNEQISTLKKELETSRRDASGTRDKLSLVTDQLDAARQESMIREQQRAEDDAKAIASAQEAKVNAENELLAKSKRIAYLEDALEGARNEQDSRTREAIEAKEISDKELKKLQSEYFELENEMIRVRTELTLAQAELDGAYGSRAERAAQVAANPAIQKEMDDLNQRNRSLTEEISILRAEQLNNSNDSDSKSSLRQRVQILEKELRETIDDYKVMTKASIAFEKERDKLETSIDNLRDRCESLESKLSEERVQSMGNGSLGYGNGYDKGTYETTSTMVLKNEFKKMMRDTRAENMRALKMRVVYRLSPTLCFVCIAKMTSYQRGRSPATTYTNDLYNRIRSRSLEIDKPRRSKLRRVVSTRAFSQYIDSSESIPSEHSSLYDAALASFESDDNRKQVDPDYFSGQASPSTHATSNAEGEDVGIINPGLTYSRGKWSGKRLETIVEQRSVSTLKASLPPYSNCVDGSGNILLIAQTSTSNTQVRRNAYGHKVYSFDDLDIPPPRPSYADPRLPSRSSSSGASFQLRCSLHSTSPVEPTQPIYPPPVRSPTPPGLPSFGSREAIHYNPNQARRGRSSNHQNPVSRGGTQRSSVAADEEYDDASCCACGLKRLFGLPSCMGPSFPTLPAGVVARADDGTLVRGRFGARQSGHGVGAGPHAGGLEGHPFHRSSLPPARAKDAADPSAILPDTRPQCEHRGRNLASQPRYAAPQSMPRSYKSLLRSHNAPHPVPQRPSCSMNGNCPTAATTSVPIPSYIAHRRLDPPLPRSPEMVHGSQSTNVLHIPGPVGGGNDGTSSTSIPNLPNQSLAPSRFRQRPRLSRQAAMVVDNKTPGLWEWLFMDCFFVCCGLFGGNEPSQKRDQPSRQGRIIGLDGESSAVPPVGHMAPAAVASGRGERSPSSPWSPAWGWQPQCFGGDGPMDE</sequence>
<keyword evidence="1" id="KW-0175">Coiled coil</keyword>
<feature type="region of interest" description="Disordered" evidence="2">
    <location>
        <begin position="134"/>
        <end position="159"/>
    </location>
</feature>
<feature type="compositionally biased region" description="Polar residues" evidence="2">
    <location>
        <begin position="1046"/>
        <end position="1061"/>
    </location>
</feature>
<evidence type="ECO:0000259" key="4">
    <source>
        <dbReference type="Pfam" id="PF25078"/>
    </source>
</evidence>
<feature type="region of interest" description="Disordered" evidence="2">
    <location>
        <begin position="1341"/>
        <end position="1389"/>
    </location>
</feature>
<feature type="compositionally biased region" description="Polar residues" evidence="2">
    <location>
        <begin position="875"/>
        <end position="887"/>
    </location>
</feature>
<feature type="region of interest" description="Disordered" evidence="2">
    <location>
        <begin position="965"/>
        <end position="990"/>
    </location>
</feature>
<accession>A0A1D2JBM9</accession>
<dbReference type="InterPro" id="IPR056703">
    <property type="entry name" value="DUF7801"/>
</dbReference>
<feature type="region of interest" description="Disordered" evidence="2">
    <location>
        <begin position="1252"/>
        <end position="1284"/>
    </location>
</feature>
<organism evidence="5 6">
    <name type="scientific">Paracoccidioides brasiliensis</name>
    <dbReference type="NCBI Taxonomy" id="121759"/>
    <lineage>
        <taxon>Eukaryota</taxon>
        <taxon>Fungi</taxon>
        <taxon>Dikarya</taxon>
        <taxon>Ascomycota</taxon>
        <taxon>Pezizomycotina</taxon>
        <taxon>Eurotiomycetes</taxon>
        <taxon>Eurotiomycetidae</taxon>
        <taxon>Onygenales</taxon>
        <taxon>Ajellomycetaceae</taxon>
        <taxon>Paracoccidioides</taxon>
    </lineage>
</organism>
<dbReference type="InterPro" id="IPR029191">
    <property type="entry name" value="Uds1"/>
</dbReference>
<feature type="compositionally biased region" description="Basic and acidic residues" evidence="2">
    <location>
        <begin position="269"/>
        <end position="291"/>
    </location>
</feature>
<dbReference type="PANTHER" id="PTHR23159">
    <property type="entry name" value="CENTROSOMAL PROTEIN 2"/>
    <property type="match status" value="1"/>
</dbReference>
<dbReference type="VEuPathDB" id="FungiDB:PABG_03179"/>
<evidence type="ECO:0000313" key="6">
    <source>
        <dbReference type="Proteomes" id="UP000242814"/>
    </source>
</evidence>
<comment type="caution">
    <text evidence="5">The sequence shown here is derived from an EMBL/GenBank/DDBJ whole genome shotgun (WGS) entry which is preliminary data.</text>
</comment>
<dbReference type="VEuPathDB" id="FungiDB:PADG_01729"/>